<evidence type="ECO:0000313" key="4">
    <source>
        <dbReference type="Proteomes" id="UP000325385"/>
    </source>
</evidence>
<dbReference type="GO" id="GO:0003677">
    <property type="term" value="F:DNA binding"/>
    <property type="evidence" value="ECO:0007669"/>
    <property type="project" value="InterPro"/>
</dbReference>
<dbReference type="InterPro" id="IPR002525">
    <property type="entry name" value="Transp_IS110-like_N"/>
</dbReference>
<name>A0A5P6N8W2_9SPHN</name>
<dbReference type="AlphaFoldDB" id="A0A5P6N8W2"/>
<organism evidence="3 4">
    <name type="scientific">Qipengyuania flava</name>
    <dbReference type="NCBI Taxonomy" id="192812"/>
    <lineage>
        <taxon>Bacteria</taxon>
        <taxon>Pseudomonadati</taxon>
        <taxon>Pseudomonadota</taxon>
        <taxon>Alphaproteobacteria</taxon>
        <taxon>Sphingomonadales</taxon>
        <taxon>Erythrobacteraceae</taxon>
        <taxon>Qipengyuania</taxon>
    </lineage>
</organism>
<dbReference type="GeneID" id="69696331"/>
<evidence type="ECO:0000313" key="3">
    <source>
        <dbReference type="EMBL" id="QFI62419.1"/>
    </source>
</evidence>
<evidence type="ECO:0000259" key="2">
    <source>
        <dbReference type="Pfam" id="PF02371"/>
    </source>
</evidence>
<dbReference type="Pfam" id="PF01548">
    <property type="entry name" value="DEDD_Tnp_IS110"/>
    <property type="match status" value="1"/>
</dbReference>
<dbReference type="InterPro" id="IPR003346">
    <property type="entry name" value="Transposase_20"/>
</dbReference>
<dbReference type="PANTHER" id="PTHR33055">
    <property type="entry name" value="TRANSPOSASE FOR INSERTION SEQUENCE ELEMENT IS1111A"/>
    <property type="match status" value="1"/>
</dbReference>
<dbReference type="RefSeq" id="WP_151884995.1">
    <property type="nucleotide sequence ID" value="NZ_CP032228.1"/>
</dbReference>
<dbReference type="GO" id="GO:0006313">
    <property type="term" value="P:DNA transposition"/>
    <property type="evidence" value="ECO:0007669"/>
    <property type="project" value="InterPro"/>
</dbReference>
<dbReference type="EMBL" id="CP032228">
    <property type="protein sequence ID" value="QFI62419.1"/>
    <property type="molecule type" value="Genomic_DNA"/>
</dbReference>
<reference evidence="4" key="1">
    <citation type="submission" date="2018-09" db="EMBL/GenBank/DDBJ databases">
        <title>Nocardia yunnanensis sp. nov., an actinomycete isolated from a soil sample.</title>
        <authorList>
            <person name="Zhang J."/>
        </authorList>
    </citation>
    <scope>NUCLEOTIDE SEQUENCE [LARGE SCALE GENOMIC DNA]</scope>
    <source>
        <strain evidence="4">21-3</strain>
    </source>
</reference>
<sequence>MGTLYIGLDVHKVSISVSIAEDGRDGAVRFLGEIPNTPTDVAKLAKRLAKDGSRLEFCYEAGCCGYGIYRQLTELGHGCTVVAPTLIPRKPGDRVKTDRRDAQKLAVLHRSGDLTRVWVPDPVHEAMRDLVRARLDAVMALMRARQQLLAFLLRHGRTYEKGKNWTQRHRVWLAGQVFDQPVHQIVFQDYVEAIFTAQDRRDQLVARITSLIPTWSMGAVVEALRGLRGLDTISAVTFVAGIGDLSRFDSPSQLMAYLGLVPSERSSGDHVRRGGITKTGNGEARRMLVEAAWSYRYPPRVAQEKVEVLVRLPKPVRDIAWKAQVRLCDRYRKLTHAGKKPTVVVTAIARELAGFAWAIGQQVKPAAP</sequence>
<dbReference type="PANTHER" id="PTHR33055:SF3">
    <property type="entry name" value="PUTATIVE TRANSPOSASE FOR IS117-RELATED"/>
    <property type="match status" value="1"/>
</dbReference>
<dbReference type="NCBIfam" id="NF033542">
    <property type="entry name" value="transpos_IS110"/>
    <property type="match status" value="1"/>
</dbReference>
<gene>
    <name evidence="3" type="ORF">D0Y83_03400</name>
</gene>
<proteinExistence type="predicted"/>
<dbReference type="Proteomes" id="UP000325385">
    <property type="component" value="Chromosome"/>
</dbReference>
<protein>
    <submittedName>
        <fullName evidence="3">IS110 family transposase</fullName>
    </submittedName>
</protein>
<dbReference type="GO" id="GO:0004803">
    <property type="term" value="F:transposase activity"/>
    <property type="evidence" value="ECO:0007669"/>
    <property type="project" value="InterPro"/>
</dbReference>
<feature type="domain" description="Transposase IS116/IS110/IS902 C-terminal" evidence="2">
    <location>
        <begin position="222"/>
        <end position="295"/>
    </location>
</feature>
<evidence type="ECO:0000259" key="1">
    <source>
        <dbReference type="Pfam" id="PF01548"/>
    </source>
</evidence>
<dbReference type="Pfam" id="PF02371">
    <property type="entry name" value="Transposase_20"/>
    <property type="match status" value="1"/>
</dbReference>
<dbReference type="InterPro" id="IPR047650">
    <property type="entry name" value="Transpos_IS110"/>
</dbReference>
<accession>A0A5P6N8W2</accession>
<feature type="domain" description="Transposase IS110-like N-terminal" evidence="1">
    <location>
        <begin position="6"/>
        <end position="153"/>
    </location>
</feature>